<comment type="caution">
    <text evidence="1">The sequence shown here is derived from an EMBL/GenBank/DDBJ whole genome shotgun (WGS) entry which is preliminary data.</text>
</comment>
<reference evidence="1 2" key="1">
    <citation type="submission" date="2024-01" db="EMBL/GenBank/DDBJ databases">
        <authorList>
            <person name="Alioto T."/>
            <person name="Alioto T."/>
            <person name="Gomez Garrido J."/>
        </authorList>
    </citation>
    <scope>NUCLEOTIDE SEQUENCE [LARGE SCALE GENOMIC DNA]</scope>
</reference>
<evidence type="ECO:0000313" key="2">
    <source>
        <dbReference type="Proteomes" id="UP001314229"/>
    </source>
</evidence>
<feature type="non-terminal residue" evidence="1">
    <location>
        <position position="1"/>
    </location>
</feature>
<protein>
    <submittedName>
        <fullName evidence="1">PiggyBac transposable element-derived protein 4-like</fullName>
    </submittedName>
</protein>
<evidence type="ECO:0000313" key="1">
    <source>
        <dbReference type="EMBL" id="CAK6979462.1"/>
    </source>
</evidence>
<sequence length="80" mass="9562">VTSTYYCQRKTARWPMVVFFKMLDVSAYNAFVLWMEDNPRWKQGKYFKRRLFLEDLGKAMLAPYIQQRQHLPRTPASAGL</sequence>
<dbReference type="AlphaFoldDB" id="A0AAV1Q4Y4"/>
<dbReference type="Proteomes" id="UP001314229">
    <property type="component" value="Unassembled WGS sequence"/>
</dbReference>
<name>A0AAV1Q4Y4_SCOSC</name>
<feature type="non-terminal residue" evidence="1">
    <location>
        <position position="80"/>
    </location>
</feature>
<keyword evidence="2" id="KW-1185">Reference proteome</keyword>
<dbReference type="EMBL" id="CAWUFR010000584">
    <property type="protein sequence ID" value="CAK6979462.1"/>
    <property type="molecule type" value="Genomic_DNA"/>
</dbReference>
<proteinExistence type="predicted"/>
<accession>A0AAV1Q4Y4</accession>
<gene>
    <name evidence="1" type="ORF">FSCOSCO3_A008776</name>
</gene>
<organism evidence="1 2">
    <name type="scientific">Scomber scombrus</name>
    <name type="common">Atlantic mackerel</name>
    <name type="synonym">Scomber vernalis</name>
    <dbReference type="NCBI Taxonomy" id="13677"/>
    <lineage>
        <taxon>Eukaryota</taxon>
        <taxon>Metazoa</taxon>
        <taxon>Chordata</taxon>
        <taxon>Craniata</taxon>
        <taxon>Vertebrata</taxon>
        <taxon>Euteleostomi</taxon>
        <taxon>Actinopterygii</taxon>
        <taxon>Neopterygii</taxon>
        <taxon>Teleostei</taxon>
        <taxon>Neoteleostei</taxon>
        <taxon>Acanthomorphata</taxon>
        <taxon>Pelagiaria</taxon>
        <taxon>Scombriformes</taxon>
        <taxon>Scombridae</taxon>
        <taxon>Scomber</taxon>
    </lineage>
</organism>